<dbReference type="InterPro" id="IPR000073">
    <property type="entry name" value="AB_hydrolase_1"/>
</dbReference>
<organism evidence="4 5">
    <name type="scientific">Allosphingosinicella deserti</name>
    <dbReference type="NCBI Taxonomy" id="2116704"/>
    <lineage>
        <taxon>Bacteria</taxon>
        <taxon>Pseudomonadati</taxon>
        <taxon>Pseudomonadota</taxon>
        <taxon>Alphaproteobacteria</taxon>
        <taxon>Sphingomonadales</taxon>
        <taxon>Sphingomonadaceae</taxon>
        <taxon>Allosphingosinicella</taxon>
    </lineage>
</organism>
<keyword evidence="5" id="KW-1185">Reference proteome</keyword>
<dbReference type="GO" id="GO:0016787">
    <property type="term" value="F:hydrolase activity"/>
    <property type="evidence" value="ECO:0007669"/>
    <property type="project" value="UniProtKB-KW"/>
</dbReference>
<reference evidence="4 5" key="1">
    <citation type="submission" date="2018-03" db="EMBL/GenBank/DDBJ databases">
        <title>The draft genome of Sphingosinicella sp. GL-C-18.</title>
        <authorList>
            <person name="Liu L."/>
            <person name="Li L."/>
            <person name="Liang L."/>
            <person name="Zhang X."/>
            <person name="Wang T."/>
        </authorList>
    </citation>
    <scope>NUCLEOTIDE SEQUENCE [LARGE SCALE GENOMIC DNA]</scope>
    <source>
        <strain evidence="4 5">GL-C-18</strain>
    </source>
</reference>
<keyword evidence="2 4" id="KW-0378">Hydrolase</keyword>
<dbReference type="EMBL" id="PXYI01000006">
    <property type="protein sequence ID" value="PSJ38558.1"/>
    <property type="molecule type" value="Genomic_DNA"/>
</dbReference>
<evidence type="ECO:0000313" key="5">
    <source>
        <dbReference type="Proteomes" id="UP000241167"/>
    </source>
</evidence>
<protein>
    <submittedName>
        <fullName evidence="4">Alpha/beta hydrolase</fullName>
    </submittedName>
</protein>
<comment type="caution">
    <text evidence="4">The sequence shown here is derived from an EMBL/GenBank/DDBJ whole genome shotgun (WGS) entry which is preliminary data.</text>
</comment>
<dbReference type="FunFam" id="3.40.50.1820:FF:000042">
    <property type="entry name" value="probable strigolactone esterase DAD2"/>
    <property type="match status" value="1"/>
</dbReference>
<evidence type="ECO:0000259" key="3">
    <source>
        <dbReference type="Pfam" id="PF12697"/>
    </source>
</evidence>
<dbReference type="AlphaFoldDB" id="A0A2P7QKS9"/>
<comment type="similarity">
    <text evidence="1">Belongs to the AB hydrolase superfamily.</text>
</comment>
<dbReference type="Gene3D" id="3.40.50.1820">
    <property type="entry name" value="alpha/beta hydrolase"/>
    <property type="match status" value="1"/>
</dbReference>
<dbReference type="InterPro" id="IPR029058">
    <property type="entry name" value="AB_hydrolase_fold"/>
</dbReference>
<dbReference type="Pfam" id="PF12697">
    <property type="entry name" value="Abhydrolase_6"/>
    <property type="match status" value="1"/>
</dbReference>
<proteinExistence type="inferred from homology"/>
<evidence type="ECO:0000313" key="4">
    <source>
        <dbReference type="EMBL" id="PSJ38558.1"/>
    </source>
</evidence>
<accession>A0A2P7QKS9</accession>
<feature type="domain" description="AB hydrolase-1" evidence="3">
    <location>
        <begin position="56"/>
        <end position="292"/>
    </location>
</feature>
<evidence type="ECO:0000256" key="1">
    <source>
        <dbReference type="ARBA" id="ARBA00008645"/>
    </source>
</evidence>
<evidence type="ECO:0000256" key="2">
    <source>
        <dbReference type="ARBA" id="ARBA00022801"/>
    </source>
</evidence>
<name>A0A2P7QKS9_9SPHN</name>
<dbReference type="SUPFAM" id="SSF53474">
    <property type="entry name" value="alpha/beta-Hydrolases"/>
    <property type="match status" value="1"/>
</dbReference>
<gene>
    <name evidence="4" type="ORF">C7I55_19240</name>
</gene>
<sequence>MHKHQSCAETLIAMDTITLNAPDRTSLMLRRPRRSVDGPLARRHKLRFVGEGDEIVVFSHGLGTDQSVWNGVLETLPDRFTAMLFDLPGAGPLLPDDFDADEYASLAPFADDLLDLMDEAGIERCRYVGHSVSGMIGVLAAIEAPDRFEQLVLLSASPRYLNHEDYVGGFEREDLDSLFDTMAANYQAWVAGFAPMAVGAGVPAAVQEFASGLLAMRPDVTARIARAIFESDVRHLLPLCHVPVSLIHSTADVAVPEAVAHYLHRHLHGSTLAWIQDAGHLPHLSAPEAVARILYEQLA</sequence>
<dbReference type="PANTHER" id="PTHR43039">
    <property type="entry name" value="ESTERASE-RELATED"/>
    <property type="match status" value="1"/>
</dbReference>
<dbReference type="Proteomes" id="UP000241167">
    <property type="component" value="Unassembled WGS sequence"/>
</dbReference>